<dbReference type="EMBL" id="CP098828">
    <property type="protein sequence ID" value="XBO76068.1"/>
    <property type="molecule type" value="Genomic_DNA"/>
</dbReference>
<reference evidence="2" key="1">
    <citation type="submission" date="2022-06" db="EMBL/GenBank/DDBJ databases">
        <title>A novel DMS-producing enzyme.</title>
        <authorList>
            <person name="Zhang Y."/>
        </authorList>
    </citation>
    <scope>NUCLEOTIDE SEQUENCE</scope>
    <source>
        <strain evidence="2">H10-59</strain>
    </source>
</reference>
<name>A0AAU7KYS8_9GAMM</name>
<gene>
    <name evidence="2" type="ORF">NFG57_04630</name>
</gene>
<feature type="region of interest" description="Disordered" evidence="1">
    <location>
        <begin position="83"/>
        <end position="112"/>
    </location>
</feature>
<protein>
    <submittedName>
        <fullName evidence="2">Uncharacterized protein</fullName>
    </submittedName>
</protein>
<feature type="compositionally biased region" description="Basic and acidic residues" evidence="1">
    <location>
        <begin position="98"/>
        <end position="112"/>
    </location>
</feature>
<accession>A0AAU7KYS8</accession>
<sequence>MTTTDQQQHLADPVDLLSSVKQFPVPVSVKALSQEKASARLDQAITDYREKRDELANANETLEKLRKTHRALLERSKAAEKAWKQDFMSSHGKQSKSVLEHQKQQAESRVQAEQHEDMIRLLEPKVEQLQLLTALARQTYESAAQAAKEVHAYSALLQNMQELATAEQAQAVRDCLEPMFEHVAIETCNDPLYMAHFGVDTSKRLGRGFLSQLTQEENQQVNHDIEKRQLAAIGALFLKLLPLPNDCDEHQAVIPALSCEIPREAIQNSMATVRRLKELEAALARVSA</sequence>
<evidence type="ECO:0000256" key="1">
    <source>
        <dbReference type="SAM" id="MobiDB-lite"/>
    </source>
</evidence>
<proteinExistence type="predicted"/>
<feature type="compositionally biased region" description="Polar residues" evidence="1">
    <location>
        <begin position="87"/>
        <end position="97"/>
    </location>
</feature>
<evidence type="ECO:0000313" key="2">
    <source>
        <dbReference type="EMBL" id="XBO76068.1"/>
    </source>
</evidence>
<dbReference type="AlphaFoldDB" id="A0AAU7KYS8"/>
<dbReference type="RefSeq" id="WP_348815495.1">
    <property type="nucleotide sequence ID" value="NZ_CP098828.1"/>
</dbReference>
<organism evidence="2">
    <name type="scientific">Halomonas sp. H10-59</name>
    <dbReference type="NCBI Taxonomy" id="2950874"/>
    <lineage>
        <taxon>Bacteria</taxon>
        <taxon>Pseudomonadati</taxon>
        <taxon>Pseudomonadota</taxon>
        <taxon>Gammaproteobacteria</taxon>
        <taxon>Oceanospirillales</taxon>
        <taxon>Halomonadaceae</taxon>
        <taxon>Halomonas</taxon>
    </lineage>
</organism>